<keyword evidence="7" id="KW-1185">Reference proteome</keyword>
<comment type="similarity">
    <text evidence="1">Belongs to the peptidase S33 family.</text>
</comment>
<feature type="active site" description="Nucleophile" evidence="4">
    <location>
        <position position="168"/>
    </location>
</feature>
<evidence type="ECO:0000256" key="3">
    <source>
        <dbReference type="ARBA" id="ARBA00022801"/>
    </source>
</evidence>
<keyword evidence="2" id="KW-0058">Aromatic hydrocarbons catabolism</keyword>
<gene>
    <name evidence="6" type="ORF">EV138_1755</name>
</gene>
<name>A0A4V3FJZ6_9ACTN</name>
<keyword evidence="3" id="KW-0378">Hydrolase</keyword>
<dbReference type="PRINTS" id="PR00412">
    <property type="entry name" value="EPOXHYDRLASE"/>
</dbReference>
<dbReference type="AlphaFoldDB" id="A0A4V3FJZ6"/>
<feature type="domain" description="Epoxide hydrolase N-terminal" evidence="5">
    <location>
        <begin position="7"/>
        <end position="108"/>
    </location>
</feature>
<dbReference type="SUPFAM" id="SSF53474">
    <property type="entry name" value="alpha/beta-Hydrolases"/>
    <property type="match status" value="1"/>
</dbReference>
<organism evidence="6 7">
    <name type="scientific">Kribbella voronezhensis</name>
    <dbReference type="NCBI Taxonomy" id="2512212"/>
    <lineage>
        <taxon>Bacteria</taxon>
        <taxon>Bacillati</taxon>
        <taxon>Actinomycetota</taxon>
        <taxon>Actinomycetes</taxon>
        <taxon>Propionibacteriales</taxon>
        <taxon>Kribbellaceae</taxon>
        <taxon>Kribbella</taxon>
    </lineage>
</organism>
<dbReference type="Pfam" id="PF06441">
    <property type="entry name" value="EHN"/>
    <property type="match status" value="1"/>
</dbReference>
<evidence type="ECO:0000256" key="1">
    <source>
        <dbReference type="ARBA" id="ARBA00010088"/>
    </source>
</evidence>
<evidence type="ECO:0000313" key="6">
    <source>
        <dbReference type="EMBL" id="TDU88213.1"/>
    </source>
</evidence>
<dbReference type="PANTHER" id="PTHR21661">
    <property type="entry name" value="EPOXIDE HYDROLASE 1-RELATED"/>
    <property type="match status" value="1"/>
</dbReference>
<protein>
    <submittedName>
        <fullName evidence="6">Pimeloyl-ACP methyl ester carboxylesterase</fullName>
    </submittedName>
</protein>
<dbReference type="OrthoDB" id="5171248at2"/>
<proteinExistence type="inferred from homology"/>
<feature type="active site" description="Proton donor" evidence="4">
    <location>
        <position position="281"/>
    </location>
</feature>
<accession>A0A4V3FJZ6</accession>
<reference evidence="6 7" key="1">
    <citation type="submission" date="2019-03" db="EMBL/GenBank/DDBJ databases">
        <title>Genomic Encyclopedia of Type Strains, Phase III (KMG-III): the genomes of soil and plant-associated and newly described type strains.</title>
        <authorList>
            <person name="Whitman W."/>
        </authorList>
    </citation>
    <scope>NUCLEOTIDE SEQUENCE [LARGE SCALE GENOMIC DNA]</scope>
    <source>
        <strain evidence="6 7">VKM Ac-2575</strain>
    </source>
</reference>
<dbReference type="InterPro" id="IPR029058">
    <property type="entry name" value="AB_hydrolase_fold"/>
</dbReference>
<dbReference type="Proteomes" id="UP000295151">
    <property type="component" value="Unassembled WGS sequence"/>
</dbReference>
<dbReference type="EMBL" id="SOCE01000001">
    <property type="protein sequence ID" value="TDU88213.1"/>
    <property type="molecule type" value="Genomic_DNA"/>
</dbReference>
<dbReference type="PANTHER" id="PTHR21661:SF35">
    <property type="entry name" value="EPOXIDE HYDROLASE"/>
    <property type="match status" value="1"/>
</dbReference>
<dbReference type="PIRSF" id="PIRSF001112">
    <property type="entry name" value="Epoxide_hydrolase"/>
    <property type="match status" value="1"/>
</dbReference>
<evidence type="ECO:0000256" key="4">
    <source>
        <dbReference type="PIRSR" id="PIRSR001112-1"/>
    </source>
</evidence>
<dbReference type="InterPro" id="IPR016292">
    <property type="entry name" value="Epoxide_hydrolase"/>
</dbReference>
<feature type="active site" description="Proton acceptor" evidence="4">
    <location>
        <position position="332"/>
    </location>
</feature>
<evidence type="ECO:0000256" key="2">
    <source>
        <dbReference type="ARBA" id="ARBA00022797"/>
    </source>
</evidence>
<dbReference type="RefSeq" id="WP_133977881.1">
    <property type="nucleotide sequence ID" value="NZ_SOCE01000001.1"/>
</dbReference>
<evidence type="ECO:0000313" key="7">
    <source>
        <dbReference type="Proteomes" id="UP000295151"/>
    </source>
</evidence>
<evidence type="ECO:0000259" key="5">
    <source>
        <dbReference type="Pfam" id="PF06441"/>
    </source>
</evidence>
<dbReference type="Gene3D" id="3.40.50.1820">
    <property type="entry name" value="alpha/beta hydrolase"/>
    <property type="match status" value="1"/>
</dbReference>
<comment type="caution">
    <text evidence="6">The sequence shown here is derived from an EMBL/GenBank/DDBJ whole genome shotgun (WGS) entry which is preliminary data.</text>
</comment>
<sequence length="353" mass="40015">MSVEVERVAVAQELLDEVQERLARVRWADEIPGTDWEYGVPVGLVREQVAYWREHYDWRRWESRLNAFPQYGTEIGGQRVHFLHVRSPRPGAMPLILTHGWPGSVFEFLDLIEPLTELGFHLVVPSLPGFTFSGPTRERGWDLDRIAGAWHTLMQRLGYERFGAVGNDWGSSVTLALGRRFPADVIGMHVTQVFAEPEPGEQFDDPGVVADRKWYHENMSAYDVLQSQQPQTLAHALADSPAGLLGWMNVVYRGWNDLDFVLTNVMAYWLTGTVASSMRLYYEASRTGRRLRTGDVPLAVAQFANDYRTIRSLAERDHPGLTRWTEFATGNHFAAHSAPDDLIGDLSAFFGKL</sequence>
<dbReference type="InterPro" id="IPR010497">
    <property type="entry name" value="Epoxide_hydro_N"/>
</dbReference>
<dbReference type="GO" id="GO:0097176">
    <property type="term" value="P:epoxide metabolic process"/>
    <property type="evidence" value="ECO:0007669"/>
    <property type="project" value="TreeGrafter"/>
</dbReference>
<dbReference type="InterPro" id="IPR000639">
    <property type="entry name" value="Epox_hydrolase-like"/>
</dbReference>
<dbReference type="GO" id="GO:0004301">
    <property type="term" value="F:epoxide hydrolase activity"/>
    <property type="evidence" value="ECO:0007669"/>
    <property type="project" value="TreeGrafter"/>
</dbReference>